<feature type="signal peptide" evidence="1">
    <location>
        <begin position="1"/>
        <end position="21"/>
    </location>
</feature>
<evidence type="ECO:0000256" key="1">
    <source>
        <dbReference type="SAM" id="SignalP"/>
    </source>
</evidence>
<name>A0A815LRC7_ADIRI</name>
<dbReference type="Proteomes" id="UP000663828">
    <property type="component" value="Unassembled WGS sequence"/>
</dbReference>
<proteinExistence type="predicted"/>
<feature type="chain" id="PRO_5036228165" evidence="1">
    <location>
        <begin position="22"/>
        <end position="109"/>
    </location>
</feature>
<accession>A0A815LRC7</accession>
<sequence length="109" mass="11865">MKFTMILMFMAILLNISLVLGDFSCNCVCCKGRPPTTCLSLNSPMNPCKNGTCLSSCRQKYPTLCPADIALGTSYGTCRVTALASHYKASSLITILFVAVMAFFKQITF</sequence>
<comment type="caution">
    <text evidence="3">The sequence shown here is derived from an EMBL/GenBank/DDBJ whole genome shotgun (WGS) entry which is preliminary data.</text>
</comment>
<dbReference type="EMBL" id="CAJNOJ010000105">
    <property type="protein sequence ID" value="CAF1121697.1"/>
    <property type="molecule type" value="Genomic_DNA"/>
</dbReference>
<evidence type="ECO:0000313" key="3">
    <source>
        <dbReference type="EMBL" id="CAF1409381.1"/>
    </source>
</evidence>
<evidence type="ECO:0000313" key="2">
    <source>
        <dbReference type="EMBL" id="CAF1121697.1"/>
    </source>
</evidence>
<keyword evidence="4" id="KW-1185">Reference proteome</keyword>
<keyword evidence="1" id="KW-0732">Signal</keyword>
<dbReference type="AlphaFoldDB" id="A0A815LRC7"/>
<reference evidence="3" key="1">
    <citation type="submission" date="2021-02" db="EMBL/GenBank/DDBJ databases">
        <authorList>
            <person name="Nowell W R."/>
        </authorList>
    </citation>
    <scope>NUCLEOTIDE SEQUENCE</scope>
</reference>
<dbReference type="EMBL" id="CAJNOR010003393">
    <property type="protein sequence ID" value="CAF1409381.1"/>
    <property type="molecule type" value="Genomic_DNA"/>
</dbReference>
<gene>
    <name evidence="2" type="ORF">EDS130_LOCUS21088</name>
    <name evidence="3" type="ORF">XAT740_LOCUS34588</name>
</gene>
<dbReference type="Proteomes" id="UP000663852">
    <property type="component" value="Unassembled WGS sequence"/>
</dbReference>
<organism evidence="3 4">
    <name type="scientific">Adineta ricciae</name>
    <name type="common">Rotifer</name>
    <dbReference type="NCBI Taxonomy" id="249248"/>
    <lineage>
        <taxon>Eukaryota</taxon>
        <taxon>Metazoa</taxon>
        <taxon>Spiralia</taxon>
        <taxon>Gnathifera</taxon>
        <taxon>Rotifera</taxon>
        <taxon>Eurotatoria</taxon>
        <taxon>Bdelloidea</taxon>
        <taxon>Adinetida</taxon>
        <taxon>Adinetidae</taxon>
        <taxon>Adineta</taxon>
    </lineage>
</organism>
<protein>
    <submittedName>
        <fullName evidence="3">Uncharacterized protein</fullName>
    </submittedName>
</protein>
<evidence type="ECO:0000313" key="4">
    <source>
        <dbReference type="Proteomes" id="UP000663828"/>
    </source>
</evidence>